<feature type="compositionally biased region" description="Polar residues" evidence="1">
    <location>
        <begin position="13"/>
        <end position="23"/>
    </location>
</feature>
<keyword evidence="2" id="KW-0812">Transmembrane</keyword>
<evidence type="ECO:0000256" key="2">
    <source>
        <dbReference type="SAM" id="Phobius"/>
    </source>
</evidence>
<evidence type="ECO:0000313" key="8">
    <source>
        <dbReference type="Proteomes" id="UP000094869"/>
    </source>
</evidence>
<feature type="compositionally biased region" description="Low complexity" evidence="1">
    <location>
        <begin position="30"/>
        <end position="41"/>
    </location>
</feature>
<reference evidence="5 8" key="2">
    <citation type="submission" date="2016-08" db="EMBL/GenBank/DDBJ databases">
        <title>Characterization of Isolates of Eisenbergiella tayi Derived from Blood Cultures, Using Whole Genome Sequencing.</title>
        <authorList>
            <person name="Bernier A.-M."/>
            <person name="Burdz T."/>
            <person name="Wiebe D."/>
            <person name="Bernard K."/>
        </authorList>
    </citation>
    <scope>NUCLEOTIDE SEQUENCE [LARGE SCALE GENOMIC DNA]</scope>
    <source>
        <strain evidence="5 8">NML120146</strain>
    </source>
</reference>
<evidence type="ECO:0000313" key="4">
    <source>
        <dbReference type="EMBL" id="ODR39764.1"/>
    </source>
</evidence>
<dbReference type="Proteomes" id="UP000094271">
    <property type="component" value="Unassembled WGS sequence"/>
</dbReference>
<gene>
    <name evidence="4" type="ORF">BEI59_32895</name>
    <name evidence="3" type="ORF">BEI61_04971</name>
    <name evidence="5" type="ORF">BEI63_03360</name>
</gene>
<dbReference type="EMBL" id="MCGH01000003">
    <property type="protein sequence ID" value="ODM04167.1"/>
    <property type="molecule type" value="Genomic_DNA"/>
</dbReference>
<sequence length="373" mass="41504">MYDNENGQGYGSPDNSNQWNQPNDGRAGINQPNQQQYYDPQTSRTYYSGENYSPFPNEGPLPTGPAYPNGPYQPNPPYNQGNDSSSRNSGLAVACLVLGILGFLSGVFFVGIALDVLAIILGIVSLIQNNRKKGLPIAGMVLAFLSIILTFLVYYTIGISQDRSVRGVEREVYVPTTEEKATSSMLMPNITQTDYAAPKSLILVYENKNAVDVQLEITVTYYDENDDLLFLRNSYIWGCAAGGRAAVDVPYPYDKDYNDIPYSRYEITALAKEVDYRFYSQNYGTQFQIKSNPGSRGSVLASITNPTGMTFDSVELMCIYYKDGSAIGITSQYISDMEKKANVEFSAPYDSDYNDLEYDDYEIIINGTNNYNS</sequence>
<dbReference type="AlphaFoldDB" id="A0A1E3A6Q4"/>
<reference evidence="4 7" key="3">
    <citation type="submission" date="2016-08" db="EMBL/GenBank/DDBJ databases">
        <authorList>
            <person name="Seilhamer J.J."/>
        </authorList>
    </citation>
    <scope>NUCLEOTIDE SEQUENCE [LARGE SCALE GENOMIC DNA]</scope>
    <source>
        <strain evidence="4 7">NML150140-1</strain>
    </source>
</reference>
<proteinExistence type="predicted"/>
<protein>
    <recommendedName>
        <fullName evidence="9">DUF4190 domain-containing protein</fullName>
    </recommendedName>
</protein>
<dbReference type="EMBL" id="MEHA01000042">
    <property type="protein sequence ID" value="ODR39764.1"/>
    <property type="molecule type" value="Genomic_DNA"/>
</dbReference>
<feature type="transmembrane region" description="Helical" evidence="2">
    <location>
        <begin position="91"/>
        <end position="124"/>
    </location>
</feature>
<comment type="caution">
    <text evidence="3">The sequence shown here is derived from an EMBL/GenBank/DDBJ whole genome shotgun (WGS) entry which is preliminary data.</text>
</comment>
<dbReference type="RefSeq" id="WP_069154399.1">
    <property type="nucleotide sequence ID" value="NZ_DBGDOY010000042.1"/>
</dbReference>
<dbReference type="Proteomes" id="UP000094067">
    <property type="component" value="Unassembled WGS sequence"/>
</dbReference>
<keyword evidence="2" id="KW-1133">Transmembrane helix</keyword>
<keyword evidence="2" id="KW-0472">Membrane</keyword>
<dbReference type="Proteomes" id="UP000094869">
    <property type="component" value="Unassembled WGS sequence"/>
</dbReference>
<accession>A0A1E3A6Q4</accession>
<feature type="compositionally biased region" description="Polar residues" evidence="1">
    <location>
        <begin position="42"/>
        <end position="51"/>
    </location>
</feature>
<dbReference type="OrthoDB" id="9917841at2"/>
<keyword evidence="8" id="KW-1185">Reference proteome</keyword>
<evidence type="ECO:0000313" key="6">
    <source>
        <dbReference type="Proteomes" id="UP000094067"/>
    </source>
</evidence>
<feature type="region of interest" description="Disordered" evidence="1">
    <location>
        <begin position="1"/>
        <end position="84"/>
    </location>
</feature>
<dbReference type="EMBL" id="MEHD01000009">
    <property type="protein sequence ID" value="ODR60768.1"/>
    <property type="molecule type" value="Genomic_DNA"/>
</dbReference>
<evidence type="ECO:0000256" key="1">
    <source>
        <dbReference type="SAM" id="MobiDB-lite"/>
    </source>
</evidence>
<reference evidence="3 6" key="1">
    <citation type="submission" date="2016-07" db="EMBL/GenBank/DDBJ databases">
        <title>Characterization of isolates of Eisenbergiella tayi derived from blood cultures, using whole genome sequencing.</title>
        <authorList>
            <person name="Burdz T."/>
            <person name="Wiebe D."/>
            <person name="Huynh C."/>
            <person name="Bernard K."/>
        </authorList>
    </citation>
    <scope>NUCLEOTIDE SEQUENCE [LARGE SCALE GENOMIC DNA]</scope>
    <source>
        <strain evidence="3 6">NML 110608</strain>
    </source>
</reference>
<evidence type="ECO:0000313" key="5">
    <source>
        <dbReference type="EMBL" id="ODR60768.1"/>
    </source>
</evidence>
<evidence type="ECO:0000313" key="3">
    <source>
        <dbReference type="EMBL" id="ODM04167.1"/>
    </source>
</evidence>
<name>A0A1E3A6Q4_9FIRM</name>
<evidence type="ECO:0008006" key="9">
    <source>
        <dbReference type="Google" id="ProtNLM"/>
    </source>
</evidence>
<evidence type="ECO:0000313" key="7">
    <source>
        <dbReference type="Proteomes" id="UP000094271"/>
    </source>
</evidence>
<organism evidence="3 6">
    <name type="scientific">Eisenbergiella tayi</name>
    <dbReference type="NCBI Taxonomy" id="1432052"/>
    <lineage>
        <taxon>Bacteria</taxon>
        <taxon>Bacillati</taxon>
        <taxon>Bacillota</taxon>
        <taxon>Clostridia</taxon>
        <taxon>Lachnospirales</taxon>
        <taxon>Lachnospiraceae</taxon>
        <taxon>Eisenbergiella</taxon>
    </lineage>
</organism>
<feature type="transmembrane region" description="Helical" evidence="2">
    <location>
        <begin position="136"/>
        <end position="157"/>
    </location>
</feature>
<dbReference type="PATRIC" id="fig|1432052.4.peg.5524"/>